<dbReference type="GO" id="GO:0009113">
    <property type="term" value="P:purine nucleobase biosynthetic process"/>
    <property type="evidence" value="ECO:0007669"/>
    <property type="project" value="TreeGrafter"/>
</dbReference>
<dbReference type="FunFam" id="3.40.50.10860:FF:000012">
    <property type="entry name" value="Methylenetetrahydrofolate dehydrogenase [NAD(+)]"/>
    <property type="match status" value="1"/>
</dbReference>
<dbReference type="EMBL" id="KQ242001">
    <property type="protein sequence ID" value="KNC81742.1"/>
    <property type="molecule type" value="Genomic_DNA"/>
</dbReference>
<dbReference type="GO" id="GO:0004487">
    <property type="term" value="F:methylenetetrahydrofolate dehydrogenase (NAD+) activity"/>
    <property type="evidence" value="ECO:0007669"/>
    <property type="project" value="TreeGrafter"/>
</dbReference>
<proteinExistence type="predicted"/>
<dbReference type="Gene3D" id="3.40.50.720">
    <property type="entry name" value="NAD(P)-binding Rossmann-like Domain"/>
    <property type="match status" value="1"/>
</dbReference>
<reference evidence="4 5" key="1">
    <citation type="submission" date="2011-02" db="EMBL/GenBank/DDBJ databases">
        <title>The Genome Sequence of Sphaeroforma arctica JP610.</title>
        <authorList>
            <consortium name="The Broad Institute Genome Sequencing Platform"/>
            <person name="Russ C."/>
            <person name="Cuomo C."/>
            <person name="Young S.K."/>
            <person name="Zeng Q."/>
            <person name="Gargeya S."/>
            <person name="Alvarado L."/>
            <person name="Berlin A."/>
            <person name="Chapman S.B."/>
            <person name="Chen Z."/>
            <person name="Freedman E."/>
            <person name="Gellesch M."/>
            <person name="Goldberg J."/>
            <person name="Griggs A."/>
            <person name="Gujja S."/>
            <person name="Heilman E."/>
            <person name="Heiman D."/>
            <person name="Howarth C."/>
            <person name="Mehta T."/>
            <person name="Neiman D."/>
            <person name="Pearson M."/>
            <person name="Roberts A."/>
            <person name="Saif S."/>
            <person name="Shea T."/>
            <person name="Shenoy N."/>
            <person name="Sisk P."/>
            <person name="Stolte C."/>
            <person name="Sykes S."/>
            <person name="White J."/>
            <person name="Yandava C."/>
            <person name="Burger G."/>
            <person name="Gray M.W."/>
            <person name="Holland P.W.H."/>
            <person name="King N."/>
            <person name="Lang F.B.F."/>
            <person name="Roger A.J."/>
            <person name="Ruiz-Trillo I."/>
            <person name="Haas B."/>
            <person name="Nusbaum C."/>
            <person name="Birren B."/>
        </authorList>
    </citation>
    <scope>NUCLEOTIDE SEQUENCE [LARGE SCALE GENOMIC DNA]</scope>
    <source>
        <strain evidence="4 5">JP610</strain>
    </source>
</reference>
<protein>
    <submittedName>
        <fullName evidence="4">Methylenetetrahydrofolate dehydrogenase [NAD+]</fullName>
    </submittedName>
</protein>
<dbReference type="STRING" id="667725.A0A0L0FY44"/>
<evidence type="ECO:0000259" key="3">
    <source>
        <dbReference type="Pfam" id="PF02882"/>
    </source>
</evidence>
<evidence type="ECO:0000313" key="5">
    <source>
        <dbReference type="Proteomes" id="UP000054560"/>
    </source>
</evidence>
<dbReference type="Gene3D" id="3.40.50.10860">
    <property type="entry name" value="Leucine Dehydrogenase, chain A, domain 1"/>
    <property type="match status" value="1"/>
</dbReference>
<keyword evidence="5" id="KW-1185">Reference proteome</keyword>
<dbReference type="SUPFAM" id="SSF51735">
    <property type="entry name" value="NAD(P)-binding Rossmann-fold domains"/>
    <property type="match status" value="1"/>
</dbReference>
<feature type="domain" description="Tetrahydrofolate dehydrogenase/cyclohydrolase catalytic" evidence="2">
    <location>
        <begin position="14"/>
        <end position="123"/>
    </location>
</feature>
<dbReference type="InterPro" id="IPR020630">
    <property type="entry name" value="THF_DH/CycHdrlase_cat_dom"/>
</dbReference>
<dbReference type="PRINTS" id="PR00085">
    <property type="entry name" value="THFDHDRGNASE"/>
</dbReference>
<dbReference type="AlphaFoldDB" id="A0A0L0FY44"/>
<evidence type="ECO:0000259" key="2">
    <source>
        <dbReference type="Pfam" id="PF00763"/>
    </source>
</evidence>
<dbReference type="GO" id="GO:0006730">
    <property type="term" value="P:one-carbon metabolic process"/>
    <property type="evidence" value="ECO:0007669"/>
    <property type="project" value="UniProtKB-KW"/>
</dbReference>
<dbReference type="Proteomes" id="UP000054560">
    <property type="component" value="Unassembled WGS sequence"/>
</dbReference>
<dbReference type="PANTHER" id="PTHR48099">
    <property type="entry name" value="C-1-TETRAHYDROFOLATE SYNTHASE, CYTOPLASMIC-RELATED"/>
    <property type="match status" value="1"/>
</dbReference>
<dbReference type="SUPFAM" id="SSF53223">
    <property type="entry name" value="Aminoacid dehydrogenase-like, N-terminal domain"/>
    <property type="match status" value="1"/>
</dbReference>
<name>A0A0L0FY44_9EUKA</name>
<dbReference type="InterPro" id="IPR020631">
    <property type="entry name" value="THF_DH/CycHdrlase_NAD-bd_dom"/>
</dbReference>
<dbReference type="OrthoDB" id="41403at2759"/>
<dbReference type="RefSeq" id="XP_014155644.1">
    <property type="nucleotide sequence ID" value="XM_014300169.1"/>
</dbReference>
<dbReference type="GeneID" id="25906448"/>
<dbReference type="GO" id="GO:0005829">
    <property type="term" value="C:cytosol"/>
    <property type="evidence" value="ECO:0007669"/>
    <property type="project" value="TreeGrafter"/>
</dbReference>
<dbReference type="InterPro" id="IPR000672">
    <property type="entry name" value="THF_DH/CycHdrlase"/>
</dbReference>
<organism evidence="4 5">
    <name type="scientific">Sphaeroforma arctica JP610</name>
    <dbReference type="NCBI Taxonomy" id="667725"/>
    <lineage>
        <taxon>Eukaryota</taxon>
        <taxon>Ichthyosporea</taxon>
        <taxon>Ichthyophonida</taxon>
        <taxon>Sphaeroforma</taxon>
    </lineage>
</organism>
<accession>A0A0L0FY44</accession>
<sequence length="323" mass="35038">MPAFDTSESHCQIIDAADVAAKFVKRIQSEVLRRGADNNPVLRGILANDDFAAKKYADWTAKTCEKTGIKFELVEVDSMSAEEAVDAANNDPSVDGIMVYYPVFGDAQDEYLRNAVSIRKDVEALCHTYRYNMYHNIRSIQLPGGGASKSLLPCTPGAIVKILEYVGVYNHNLAEGNRMYGKTIAVVNRSEVVGRPLAALCANDGAKVYSIDVDDILVFSRGNGIKLHKHEIATTDISKSAALGNADVVISGVPVKGFKIDTADLKDGCIAINFATYQNFSPDIVEKASIFVKSVGKVTVAMLQRNVMRVSRSTDMCGSADIL</sequence>
<keyword evidence="1" id="KW-0554">One-carbon metabolism</keyword>
<dbReference type="InterPro" id="IPR036291">
    <property type="entry name" value="NAD(P)-bd_dom_sf"/>
</dbReference>
<feature type="domain" description="Tetrahydrofolate dehydrogenase/cyclohydrolase NAD(P)-binding" evidence="3">
    <location>
        <begin position="153"/>
        <end position="311"/>
    </location>
</feature>
<dbReference type="eggNOG" id="KOG0089">
    <property type="taxonomic scope" value="Eukaryota"/>
</dbReference>
<evidence type="ECO:0000256" key="1">
    <source>
        <dbReference type="ARBA" id="ARBA00022563"/>
    </source>
</evidence>
<evidence type="ECO:0000313" key="4">
    <source>
        <dbReference type="EMBL" id="KNC81742.1"/>
    </source>
</evidence>
<dbReference type="Pfam" id="PF02882">
    <property type="entry name" value="THF_DHG_CYH_C"/>
    <property type="match status" value="1"/>
</dbReference>
<dbReference type="PANTHER" id="PTHR48099:SF3">
    <property type="entry name" value="METHYLENETETRAHYDROFOLATE DEHYDROGENASE [NAD(+)]"/>
    <property type="match status" value="1"/>
</dbReference>
<dbReference type="Pfam" id="PF00763">
    <property type="entry name" value="THF_DHG_CYH"/>
    <property type="match status" value="1"/>
</dbReference>
<gene>
    <name evidence="4" type="ORF">SARC_05944</name>
</gene>
<dbReference type="InterPro" id="IPR046346">
    <property type="entry name" value="Aminoacid_DH-like_N_sf"/>
</dbReference>
<dbReference type="GO" id="GO:0004488">
    <property type="term" value="F:methylenetetrahydrofolate dehydrogenase (NADP+) activity"/>
    <property type="evidence" value="ECO:0007669"/>
    <property type="project" value="InterPro"/>
</dbReference>